<dbReference type="SUPFAM" id="SSF51905">
    <property type="entry name" value="FAD/NAD(P)-binding domain"/>
    <property type="match status" value="1"/>
</dbReference>
<sequence length="579" mass="63366">MADPEPYPPIDPTNFDLIVIGTGLPESIIAAAASTAGKSVLHLDPNPHYGSHFSSLTLQDLVSYLNIQSINPQKSNTEASDRTIALDVTTRPIYSDIEICSYDNSVKDHSRKFNLDLAGPRVLFCADLAVDLLLRSSANQYVEFKNIDASYVCDENGDLMNVPDSKSAVFKDRTLKYSEKNQLNSFFKLVQGHLEAVKSVDIGSDDGKMISEEDLESPFVVFLDKMKLPPKIKSIILYAIAMVDYDQDAGESCKDILRTRDGIDRLALYHSSVGRFPNALGALIYPIYGQGELPQAFCRRAAVKGCLYVLRMPVISVLLNKDSGNYNGVKLVSGQEITSNKLVINPSFTITSSPSEPLQDVYKVFNVGTVTGKLARGICITKSSLKPDASSCLVIYPPRSLYPEQATSIRVLQLSSNLAVCPSGMFVFYISVVCDDALEGKKSLHAAIDNLFSRHTSSPTDSGSTDQTESAKVKPTLLWSALYIQDLIEGLMGPAVMTPTPDGNLNYNDLLHATSKLFQKLYPDDEFFPKTSYTDSSDQFEDDSEVGVESYISSRLGGTGDGGDTVDVHHGVWTASMWL</sequence>
<dbReference type="PIRSF" id="PIRSF016550">
    <property type="entry name" value="Rab_ger_ger_transf_A_euk"/>
    <property type="match status" value="1"/>
</dbReference>
<dbReference type="PANTHER" id="PTHR11787:SF4">
    <property type="entry name" value="CHM, RAB ESCORT PROTEIN 1"/>
    <property type="match status" value="1"/>
</dbReference>
<dbReference type="GO" id="GO:0005096">
    <property type="term" value="F:GTPase activator activity"/>
    <property type="evidence" value="ECO:0007669"/>
    <property type="project" value="UniProtKB-UniRule"/>
</dbReference>
<accession>A0A5N6Q3J3</accession>
<keyword evidence="4 5" id="KW-0963">Cytoplasm</keyword>
<dbReference type="PRINTS" id="PR00891">
    <property type="entry name" value="RABGDIREP"/>
</dbReference>
<proteinExistence type="inferred from homology"/>
<keyword evidence="3 5" id="KW-0343">GTPase activation</keyword>
<dbReference type="AlphaFoldDB" id="A0A5N6Q3J3"/>
<dbReference type="Proteomes" id="UP000326396">
    <property type="component" value="Linkage Group LG1"/>
</dbReference>
<evidence type="ECO:0000313" key="7">
    <source>
        <dbReference type="EMBL" id="KAD7479139.1"/>
    </source>
</evidence>
<dbReference type="EMBL" id="SZYD01000001">
    <property type="protein sequence ID" value="KAD7479139.1"/>
    <property type="molecule type" value="Genomic_DNA"/>
</dbReference>
<dbReference type="OrthoDB" id="9446342at2759"/>
<dbReference type="GO" id="GO:0006886">
    <property type="term" value="P:intracellular protein transport"/>
    <property type="evidence" value="ECO:0007669"/>
    <property type="project" value="InterPro"/>
</dbReference>
<dbReference type="Pfam" id="PF00996">
    <property type="entry name" value="GDI"/>
    <property type="match status" value="2"/>
</dbReference>
<dbReference type="PANTHER" id="PTHR11787">
    <property type="entry name" value="RAB GDP-DISSOCIATION INHIBITOR"/>
    <property type="match status" value="1"/>
</dbReference>
<dbReference type="InterPro" id="IPR001738">
    <property type="entry name" value="Rab_escort"/>
</dbReference>
<dbReference type="Gene3D" id="3.30.519.10">
    <property type="entry name" value="Guanine Nucleotide Dissociation Inhibitor, domain 2"/>
    <property type="match status" value="1"/>
</dbReference>
<evidence type="ECO:0000313" key="8">
    <source>
        <dbReference type="Proteomes" id="UP000326396"/>
    </source>
</evidence>
<evidence type="ECO:0000256" key="3">
    <source>
        <dbReference type="ARBA" id="ARBA00022468"/>
    </source>
</evidence>
<evidence type="ECO:0000256" key="1">
    <source>
        <dbReference type="ARBA" id="ARBA00004496"/>
    </source>
</evidence>
<dbReference type="GO" id="GO:0005968">
    <property type="term" value="C:Rab-protein geranylgeranyltransferase complex"/>
    <property type="evidence" value="ECO:0007669"/>
    <property type="project" value="UniProtKB-UniRule"/>
</dbReference>
<dbReference type="Gene3D" id="3.50.50.60">
    <property type="entry name" value="FAD/NAD(P)-binding domain"/>
    <property type="match status" value="1"/>
</dbReference>
<gene>
    <name evidence="6" type="ORF">E3N88_02250</name>
    <name evidence="7" type="ORF">E3N88_02275</name>
</gene>
<dbReference type="FunFam" id="1.10.405.10:FF:000008">
    <property type="entry name" value="Rab proteins geranylgeranyltransferase component"/>
    <property type="match status" value="1"/>
</dbReference>
<keyword evidence="8" id="KW-1185">Reference proteome</keyword>
<dbReference type="GO" id="GO:0005092">
    <property type="term" value="F:GDP-dissociation inhibitor activity"/>
    <property type="evidence" value="ECO:0007669"/>
    <property type="project" value="InterPro"/>
</dbReference>
<comment type="subcellular location">
    <subcellularLocation>
        <location evidence="1 5">Cytoplasm</location>
    </subcellularLocation>
</comment>
<evidence type="ECO:0000256" key="2">
    <source>
        <dbReference type="ARBA" id="ARBA00005593"/>
    </source>
</evidence>
<evidence type="ECO:0000313" key="6">
    <source>
        <dbReference type="EMBL" id="KAD7479114.1"/>
    </source>
</evidence>
<dbReference type="GO" id="GO:0005634">
    <property type="term" value="C:nucleus"/>
    <property type="evidence" value="ECO:0007669"/>
    <property type="project" value="TreeGrafter"/>
</dbReference>
<dbReference type="GO" id="GO:0016192">
    <property type="term" value="P:vesicle-mediated transport"/>
    <property type="evidence" value="ECO:0007669"/>
    <property type="project" value="TreeGrafter"/>
</dbReference>
<comment type="caution">
    <text evidence="7">The sequence shown here is derived from an EMBL/GenBank/DDBJ whole genome shotgun (WGS) entry which is preliminary data.</text>
</comment>
<comment type="function">
    <text evidence="5">Substrate-binding subunit of the Rab geranylgeranyltransferase (GGTase) complex. Binds unprenylated Rab proteins.</text>
</comment>
<name>A0A5N6Q3J3_9ASTR</name>
<evidence type="ECO:0000256" key="4">
    <source>
        <dbReference type="ARBA" id="ARBA00022490"/>
    </source>
</evidence>
<dbReference type="InterPro" id="IPR036188">
    <property type="entry name" value="FAD/NAD-bd_sf"/>
</dbReference>
<evidence type="ECO:0000256" key="5">
    <source>
        <dbReference type="PIRNR" id="PIRNR016550"/>
    </source>
</evidence>
<dbReference type="GO" id="GO:0005829">
    <property type="term" value="C:cytosol"/>
    <property type="evidence" value="ECO:0007669"/>
    <property type="project" value="TreeGrafter"/>
</dbReference>
<dbReference type="SUPFAM" id="SSF54373">
    <property type="entry name" value="FAD-linked reductases, C-terminal domain"/>
    <property type="match status" value="1"/>
</dbReference>
<dbReference type="EMBL" id="SZYD01000001">
    <property type="protein sequence ID" value="KAD7479114.1"/>
    <property type="molecule type" value="Genomic_DNA"/>
</dbReference>
<dbReference type="GO" id="GO:0007264">
    <property type="term" value="P:small GTPase-mediated signal transduction"/>
    <property type="evidence" value="ECO:0007669"/>
    <property type="project" value="UniProtKB-UniRule"/>
</dbReference>
<protein>
    <recommendedName>
        <fullName evidence="5">Rab escort protein 1</fullName>
    </recommendedName>
</protein>
<dbReference type="Gene3D" id="1.10.405.10">
    <property type="entry name" value="Guanine Nucleotide Dissociation Inhibitor, domain 1"/>
    <property type="match status" value="1"/>
</dbReference>
<comment type="similarity">
    <text evidence="2 5">Belongs to the Rab GDI family.</text>
</comment>
<organism evidence="7 8">
    <name type="scientific">Mikania micrantha</name>
    <name type="common">bitter vine</name>
    <dbReference type="NCBI Taxonomy" id="192012"/>
    <lineage>
        <taxon>Eukaryota</taxon>
        <taxon>Viridiplantae</taxon>
        <taxon>Streptophyta</taxon>
        <taxon>Embryophyta</taxon>
        <taxon>Tracheophyta</taxon>
        <taxon>Spermatophyta</taxon>
        <taxon>Magnoliopsida</taxon>
        <taxon>eudicotyledons</taxon>
        <taxon>Gunneridae</taxon>
        <taxon>Pentapetalae</taxon>
        <taxon>asterids</taxon>
        <taxon>campanulids</taxon>
        <taxon>Asterales</taxon>
        <taxon>Asteraceae</taxon>
        <taxon>Asteroideae</taxon>
        <taxon>Heliantheae alliance</taxon>
        <taxon>Eupatorieae</taxon>
        <taxon>Mikania</taxon>
    </lineage>
</organism>
<dbReference type="InterPro" id="IPR018203">
    <property type="entry name" value="GDP_dissociation_inhibitor"/>
</dbReference>
<reference evidence="7 8" key="1">
    <citation type="submission" date="2019-05" db="EMBL/GenBank/DDBJ databases">
        <title>Mikania micrantha, genome provides insights into the molecular mechanism of rapid growth.</title>
        <authorList>
            <person name="Liu B."/>
        </authorList>
    </citation>
    <scope>NUCLEOTIDE SEQUENCE [LARGE SCALE GENOMIC DNA]</scope>
    <source>
        <strain evidence="7">NLD-2019</strain>
        <tissue evidence="7">Leaf</tissue>
    </source>
</reference>